<dbReference type="AlphaFoldDB" id="A0A7T8GTX6"/>
<evidence type="ECO:0000313" key="1">
    <source>
        <dbReference type="EMBL" id="QQP37516.1"/>
    </source>
</evidence>
<keyword evidence="2" id="KW-1185">Reference proteome</keyword>
<feature type="non-terminal residue" evidence="1">
    <location>
        <position position="1"/>
    </location>
</feature>
<dbReference type="EMBL" id="CP045901">
    <property type="protein sequence ID" value="QQP37516.1"/>
    <property type="molecule type" value="Genomic_DNA"/>
</dbReference>
<dbReference type="Proteomes" id="UP000595437">
    <property type="component" value="Chromosome 12"/>
</dbReference>
<gene>
    <name evidence="1" type="ORF">FKW44_017803</name>
</gene>
<proteinExistence type="predicted"/>
<organism evidence="1 2">
    <name type="scientific">Caligus rogercresseyi</name>
    <name type="common">Sea louse</name>
    <dbReference type="NCBI Taxonomy" id="217165"/>
    <lineage>
        <taxon>Eukaryota</taxon>
        <taxon>Metazoa</taxon>
        <taxon>Ecdysozoa</taxon>
        <taxon>Arthropoda</taxon>
        <taxon>Crustacea</taxon>
        <taxon>Multicrustacea</taxon>
        <taxon>Hexanauplia</taxon>
        <taxon>Copepoda</taxon>
        <taxon>Siphonostomatoida</taxon>
        <taxon>Caligidae</taxon>
        <taxon>Caligus</taxon>
    </lineage>
</organism>
<accession>A0A7T8GTX6</accession>
<evidence type="ECO:0000313" key="2">
    <source>
        <dbReference type="Proteomes" id="UP000595437"/>
    </source>
</evidence>
<protein>
    <submittedName>
        <fullName evidence="1">Uncharacterized protein</fullName>
    </submittedName>
</protein>
<reference evidence="2" key="1">
    <citation type="submission" date="2021-01" db="EMBL/GenBank/DDBJ databases">
        <title>Caligus Genome Assembly.</title>
        <authorList>
            <person name="Gallardo-Escarate C."/>
        </authorList>
    </citation>
    <scope>NUCLEOTIDE SEQUENCE [LARGE SCALE GENOMIC DNA]</scope>
</reference>
<name>A0A7T8GTX6_CALRO</name>
<sequence>IMPRIYSKVFIDTTKNPEGEMRSTITNNDLYCQRPFKRFSLLEDWRSRILKSLSAINDGEKFMDQLKISAVCISFNFHYLNYGKLYNDVERAFVDCPFVIILTKFLTINAKGFKTSYNKYTKATILFGLLK</sequence>